<reference evidence="5 6" key="1">
    <citation type="submission" date="2019-09" db="EMBL/GenBank/DDBJ databases">
        <title>Mumia zhuanghuii sp. nov. isolated from the intestinal contents of plateau pika (Ochotona curzoniae) in the Qinghai-Tibet plateau of China.</title>
        <authorList>
            <person name="Tian Z."/>
        </authorList>
    </citation>
    <scope>NUCLEOTIDE SEQUENCE [LARGE SCALE GENOMIC DNA]</scope>
    <source>
        <strain evidence="6">350</strain>
    </source>
</reference>
<keyword evidence="3" id="KW-0547">Nucleotide-binding</keyword>
<evidence type="ECO:0000313" key="5">
    <source>
        <dbReference type="EMBL" id="KAA1423628.1"/>
    </source>
</evidence>
<accession>A0A5Q6RZU4</accession>
<dbReference type="GO" id="GO:0043814">
    <property type="term" value="F:phospholactate guanylyltransferase activity"/>
    <property type="evidence" value="ECO:0007669"/>
    <property type="project" value="UniProtKB-EC"/>
</dbReference>
<dbReference type="EMBL" id="VDFQ02000002">
    <property type="protein sequence ID" value="KAA1423628.1"/>
    <property type="molecule type" value="Genomic_DNA"/>
</dbReference>
<keyword evidence="4" id="KW-0342">GTP-binding</keyword>
<dbReference type="PANTHER" id="PTHR40392:SF1">
    <property type="entry name" value="2-PHOSPHO-L-LACTATE GUANYLYLTRANSFERASE"/>
    <property type="match status" value="1"/>
</dbReference>
<dbReference type="Gene3D" id="3.90.550.10">
    <property type="entry name" value="Spore Coat Polysaccharide Biosynthesis Protein SpsA, Chain A"/>
    <property type="match status" value="1"/>
</dbReference>
<dbReference type="Pfam" id="PF01983">
    <property type="entry name" value="CofC"/>
    <property type="match status" value="1"/>
</dbReference>
<dbReference type="Proteomes" id="UP000307768">
    <property type="component" value="Unassembled WGS sequence"/>
</dbReference>
<dbReference type="EC" id="2.7.7.68" evidence="5"/>
<dbReference type="GO" id="GO:0005525">
    <property type="term" value="F:GTP binding"/>
    <property type="evidence" value="ECO:0007669"/>
    <property type="project" value="UniProtKB-KW"/>
</dbReference>
<dbReference type="AlphaFoldDB" id="A0A5Q6RZU4"/>
<gene>
    <name evidence="5" type="primary">cofC</name>
    <name evidence="5" type="ORF">FE697_008550</name>
</gene>
<keyword evidence="2 5" id="KW-0548">Nucleotidyltransferase</keyword>
<dbReference type="SUPFAM" id="SSF53448">
    <property type="entry name" value="Nucleotide-diphospho-sugar transferases"/>
    <property type="match status" value="1"/>
</dbReference>
<evidence type="ECO:0000256" key="1">
    <source>
        <dbReference type="ARBA" id="ARBA00022679"/>
    </source>
</evidence>
<dbReference type="PANTHER" id="PTHR40392">
    <property type="entry name" value="2-PHOSPHO-L-LACTATE GUANYLYLTRANSFERASE"/>
    <property type="match status" value="1"/>
</dbReference>
<evidence type="ECO:0000256" key="3">
    <source>
        <dbReference type="ARBA" id="ARBA00022741"/>
    </source>
</evidence>
<evidence type="ECO:0000256" key="4">
    <source>
        <dbReference type="ARBA" id="ARBA00023134"/>
    </source>
</evidence>
<keyword evidence="1 5" id="KW-0808">Transferase</keyword>
<dbReference type="InterPro" id="IPR029044">
    <property type="entry name" value="Nucleotide-diphossugar_trans"/>
</dbReference>
<organism evidence="5 6">
    <name type="scientific">Mumia zhuanghuii</name>
    <dbReference type="NCBI Taxonomy" id="2585211"/>
    <lineage>
        <taxon>Bacteria</taxon>
        <taxon>Bacillati</taxon>
        <taxon>Actinomycetota</taxon>
        <taxon>Actinomycetes</taxon>
        <taxon>Propionibacteriales</taxon>
        <taxon>Nocardioidaceae</taxon>
        <taxon>Mumia</taxon>
    </lineage>
</organism>
<name>A0A5Q6RZU4_9ACTN</name>
<proteinExistence type="predicted"/>
<dbReference type="NCBIfam" id="TIGR03552">
    <property type="entry name" value="F420_cofC"/>
    <property type="match status" value="1"/>
</dbReference>
<protein>
    <submittedName>
        <fullName evidence="5">2-phospho-L-lactate guanylyltransferase</fullName>
        <ecNumber evidence="5">2.7.7.68</ecNumber>
    </submittedName>
</protein>
<dbReference type="OrthoDB" id="9151145at2"/>
<evidence type="ECO:0000256" key="2">
    <source>
        <dbReference type="ARBA" id="ARBA00022695"/>
    </source>
</evidence>
<dbReference type="InterPro" id="IPR002835">
    <property type="entry name" value="CofC"/>
</dbReference>
<sequence>MDRSTVPGSRSGAASAGVLIRTSLVHEGWGPAWVLGFVRQDRPVAARWTIVVPVKETAVGKSRLSAFGADRPSLALAMALDTIDAVVGSARVSDVIVVSSDRSLVAALGALAREGSGVARVQVLPDGGTGLDGALRSGIALASRTTSYVAALTADLPGLRADDVDDVLGVAEQHRLGVVADADGTGTTLLTATEPAALDPQFGERSLAAHRAQGAVLLDAAPTLRRDVDVPAHLVELGAALGVRTASIVARRAVP</sequence>
<evidence type="ECO:0000313" key="6">
    <source>
        <dbReference type="Proteomes" id="UP000307768"/>
    </source>
</evidence>
<comment type="caution">
    <text evidence="5">The sequence shown here is derived from an EMBL/GenBank/DDBJ whole genome shotgun (WGS) entry which is preliminary data.</text>
</comment>